<dbReference type="PROSITE" id="PS50294">
    <property type="entry name" value="WD_REPEATS_REGION"/>
    <property type="match status" value="1"/>
</dbReference>
<feature type="repeat" description="WD" evidence="3">
    <location>
        <begin position="210"/>
        <end position="246"/>
    </location>
</feature>
<feature type="signal peptide" evidence="5">
    <location>
        <begin position="1"/>
        <end position="28"/>
    </location>
</feature>
<evidence type="ECO:0000313" key="6">
    <source>
        <dbReference type="Proteomes" id="UP001652660"/>
    </source>
</evidence>
<dbReference type="Proteomes" id="UP001652660">
    <property type="component" value="Chromosome 7e"/>
</dbReference>
<evidence type="ECO:0000313" key="7">
    <source>
        <dbReference type="RefSeq" id="XP_027076216.1"/>
    </source>
</evidence>
<evidence type="ECO:0000256" key="3">
    <source>
        <dbReference type="PROSITE-ProRule" id="PRU00221"/>
    </source>
</evidence>
<reference evidence="7" key="2">
    <citation type="submission" date="2025-08" db="UniProtKB">
        <authorList>
            <consortium name="RefSeq"/>
        </authorList>
    </citation>
    <scope>IDENTIFICATION</scope>
    <source>
        <tissue evidence="7">Leaves</tissue>
    </source>
</reference>
<name>A0A6P6TF04_COFAR</name>
<evidence type="ECO:0000256" key="4">
    <source>
        <dbReference type="SAM" id="MobiDB-lite"/>
    </source>
</evidence>
<feature type="region of interest" description="Disordered" evidence="4">
    <location>
        <begin position="482"/>
        <end position="508"/>
    </location>
</feature>
<reference evidence="6" key="1">
    <citation type="journal article" date="2025" name="Foods">
        <title>Unveiling the Microbial Signatures of Arabica Coffee Cherries: Insights into Ripeness Specific Diversity, Functional Traits, and Implications for Quality and Safety.</title>
        <authorList>
            <consortium name="RefSeq"/>
            <person name="Tenea G.N."/>
            <person name="Cifuentes V."/>
            <person name="Reyes P."/>
            <person name="Cevallos-Vallejos M."/>
        </authorList>
    </citation>
    <scope>NUCLEOTIDE SEQUENCE [LARGE SCALE GENOMIC DNA]</scope>
</reference>
<dbReference type="InterPro" id="IPR020472">
    <property type="entry name" value="WD40_PAC1"/>
</dbReference>
<evidence type="ECO:0000256" key="2">
    <source>
        <dbReference type="ARBA" id="ARBA00022737"/>
    </source>
</evidence>
<keyword evidence="2" id="KW-0677">Repeat</keyword>
<dbReference type="SUPFAM" id="SSF50978">
    <property type="entry name" value="WD40 repeat-like"/>
    <property type="match status" value="1"/>
</dbReference>
<feature type="repeat" description="WD" evidence="3">
    <location>
        <begin position="262"/>
        <end position="304"/>
    </location>
</feature>
<dbReference type="SMART" id="SM00320">
    <property type="entry name" value="WD40"/>
    <property type="match status" value="5"/>
</dbReference>
<dbReference type="InterPro" id="IPR015943">
    <property type="entry name" value="WD40/YVTN_repeat-like_dom_sf"/>
</dbReference>
<evidence type="ECO:0000256" key="1">
    <source>
        <dbReference type="ARBA" id="ARBA00022574"/>
    </source>
</evidence>
<dbReference type="Gene3D" id="2.130.10.10">
    <property type="entry name" value="YVTN repeat-like/Quinoprotein amine dehydrogenase"/>
    <property type="match status" value="2"/>
</dbReference>
<keyword evidence="1 3" id="KW-0853">WD repeat</keyword>
<organism evidence="6 7">
    <name type="scientific">Coffea arabica</name>
    <name type="common">Arabian coffee</name>
    <dbReference type="NCBI Taxonomy" id="13443"/>
    <lineage>
        <taxon>Eukaryota</taxon>
        <taxon>Viridiplantae</taxon>
        <taxon>Streptophyta</taxon>
        <taxon>Embryophyta</taxon>
        <taxon>Tracheophyta</taxon>
        <taxon>Spermatophyta</taxon>
        <taxon>Magnoliopsida</taxon>
        <taxon>eudicotyledons</taxon>
        <taxon>Gunneridae</taxon>
        <taxon>Pentapetalae</taxon>
        <taxon>asterids</taxon>
        <taxon>lamiids</taxon>
        <taxon>Gentianales</taxon>
        <taxon>Rubiaceae</taxon>
        <taxon>Ixoroideae</taxon>
        <taxon>Gardenieae complex</taxon>
        <taxon>Bertiereae - Coffeeae clade</taxon>
        <taxon>Coffeeae</taxon>
        <taxon>Coffea</taxon>
    </lineage>
</organism>
<dbReference type="InterPro" id="IPR001680">
    <property type="entry name" value="WD40_rpt"/>
</dbReference>
<dbReference type="InterPro" id="IPR019775">
    <property type="entry name" value="WD40_repeat_CS"/>
</dbReference>
<feature type="chain" id="PRO_5028208099" evidence="5">
    <location>
        <begin position="29"/>
        <end position="508"/>
    </location>
</feature>
<dbReference type="Pfam" id="PF00400">
    <property type="entry name" value="WD40"/>
    <property type="match status" value="4"/>
</dbReference>
<dbReference type="PANTHER" id="PTHR22847:SF746">
    <property type="entry name" value="OS01G0185400 PROTEIN"/>
    <property type="match status" value="1"/>
</dbReference>
<dbReference type="GeneID" id="113700017"/>
<keyword evidence="5" id="KW-0732">Signal</keyword>
<accession>A0A6P6TF04</accession>
<evidence type="ECO:0000256" key="5">
    <source>
        <dbReference type="SAM" id="SignalP"/>
    </source>
</evidence>
<sequence length="508" mass="55966">MRRPGVFVINSVLTLFLHLRWWKRPTTIMDLNMDSLVHCTSHLNLQDISNMAMSCKYLRAVAYSDSVWQSLSRARWPSPIPYYNSQKSSVRDAYLARHTALQQLKFEDPVIDNFLFNLKSHDHLLFLDNRIILSEGPVIRTLDIGINSGGYDSVLTLNDHRARITCMRLFSFSDTTVCRSGELRNSTVLVTSSCDHTIRLWSKGSCYRCYRGHSGGVTTLSDKLLGDSNEKIFASGGVDGTVRLWSSYPKGKRGQQALKGTLYGHEKPVILMVVAGHRSSLLVSMSKDSKVRVWDAFTSSAARSSCCVGMTSVYGVPVGMKCDGSLLYVATGSSVVVIDLRTMREVSTVMHKSQLHSFDVLPSRSLICTGATGSAKLWDLRRSSETFKAEPLAELDGHEGPVKHIRMDAYKIVTGGPDDCYVKVWEVDTGAFTNSLNCAPDHPTPGFGCSAVAVRGCRIVTAGSNGGEGSLCYRDFSSATQPVSSDNSIPASKFWDSSSYSDTDESYD</sequence>
<dbReference type="InterPro" id="IPR036047">
    <property type="entry name" value="F-box-like_dom_sf"/>
</dbReference>
<keyword evidence="6" id="KW-1185">Reference proteome</keyword>
<dbReference type="PRINTS" id="PR00320">
    <property type="entry name" value="GPROTEINBRPT"/>
</dbReference>
<dbReference type="OrthoDB" id="727118at2759"/>
<dbReference type="PROSITE" id="PS00678">
    <property type="entry name" value="WD_REPEATS_1"/>
    <property type="match status" value="1"/>
</dbReference>
<dbReference type="PROSITE" id="PS50082">
    <property type="entry name" value="WD_REPEATS_2"/>
    <property type="match status" value="3"/>
</dbReference>
<dbReference type="AlphaFoldDB" id="A0A6P6TF04"/>
<dbReference type="CDD" id="cd22140">
    <property type="entry name" value="F-box_D3-like"/>
    <property type="match status" value="1"/>
</dbReference>
<dbReference type="Gene3D" id="1.20.1280.50">
    <property type="match status" value="1"/>
</dbReference>
<protein>
    <submittedName>
        <fullName evidence="7">F-box/WD-40 repeat-containing protein At5g21040</fullName>
    </submittedName>
</protein>
<dbReference type="InterPro" id="IPR036322">
    <property type="entry name" value="WD40_repeat_dom_sf"/>
</dbReference>
<feature type="repeat" description="WD" evidence="3">
    <location>
        <begin position="395"/>
        <end position="435"/>
    </location>
</feature>
<dbReference type="PANTHER" id="PTHR22847">
    <property type="entry name" value="WD40 REPEAT PROTEIN"/>
    <property type="match status" value="1"/>
</dbReference>
<gene>
    <name evidence="7" type="primary">LOC113700017</name>
</gene>
<dbReference type="RefSeq" id="XP_027076216.1">
    <property type="nucleotide sequence ID" value="XM_027220415.2"/>
</dbReference>
<dbReference type="SUPFAM" id="SSF81383">
    <property type="entry name" value="F-box domain"/>
    <property type="match status" value="1"/>
</dbReference>
<proteinExistence type="predicted"/>